<evidence type="ECO:0000256" key="1">
    <source>
        <dbReference type="ARBA" id="ARBA00022670"/>
    </source>
</evidence>
<evidence type="ECO:0000313" key="10">
    <source>
        <dbReference type="Proteomes" id="UP000291822"/>
    </source>
</evidence>
<dbReference type="SUPFAM" id="SSF55486">
    <property type="entry name" value="Metalloproteases ('zincins'), catalytic domain"/>
    <property type="match status" value="1"/>
</dbReference>
<dbReference type="RefSeq" id="WP_131151345.1">
    <property type="nucleotide sequence ID" value="NZ_SJTG01000001.1"/>
</dbReference>
<keyword evidence="7" id="KW-0732">Signal</keyword>
<evidence type="ECO:0000313" key="9">
    <source>
        <dbReference type="EMBL" id="TCI11875.1"/>
    </source>
</evidence>
<dbReference type="InterPro" id="IPR042088">
    <property type="entry name" value="OligoPept_F_C"/>
</dbReference>
<evidence type="ECO:0000256" key="6">
    <source>
        <dbReference type="RuleBase" id="RU003435"/>
    </source>
</evidence>
<keyword evidence="2 6" id="KW-0479">Metal-binding</keyword>
<feature type="chain" id="PRO_5020532711" description="Peptidase M3A/M3B catalytic domain-containing protein" evidence="7">
    <location>
        <begin position="21"/>
        <end position="625"/>
    </location>
</feature>
<dbReference type="Gene3D" id="1.20.140.70">
    <property type="entry name" value="Oligopeptidase f, N-terminal domain"/>
    <property type="match status" value="1"/>
</dbReference>
<comment type="caution">
    <text evidence="9">The sequence shown here is derived from an EMBL/GenBank/DDBJ whole genome shotgun (WGS) entry which is preliminary data.</text>
</comment>
<evidence type="ECO:0000256" key="4">
    <source>
        <dbReference type="ARBA" id="ARBA00022833"/>
    </source>
</evidence>
<keyword evidence="4 6" id="KW-0862">Zinc</keyword>
<name>A0A4R0YRE9_9GAMM</name>
<feature type="domain" description="Peptidase M3A/M3B catalytic" evidence="8">
    <location>
        <begin position="389"/>
        <end position="586"/>
    </location>
</feature>
<keyword evidence="1 6" id="KW-0645">Protease</keyword>
<evidence type="ECO:0000256" key="5">
    <source>
        <dbReference type="ARBA" id="ARBA00023049"/>
    </source>
</evidence>
<feature type="signal peptide" evidence="7">
    <location>
        <begin position="1"/>
        <end position="20"/>
    </location>
</feature>
<organism evidence="9 10">
    <name type="scientific">Dyella soli</name>
    <dbReference type="NCBI Taxonomy" id="522319"/>
    <lineage>
        <taxon>Bacteria</taxon>
        <taxon>Pseudomonadati</taxon>
        <taxon>Pseudomonadota</taxon>
        <taxon>Gammaproteobacteria</taxon>
        <taxon>Lysobacterales</taxon>
        <taxon>Rhodanobacteraceae</taxon>
        <taxon>Dyella</taxon>
    </lineage>
</organism>
<dbReference type="Pfam" id="PF01432">
    <property type="entry name" value="Peptidase_M3"/>
    <property type="match status" value="2"/>
</dbReference>
<evidence type="ECO:0000256" key="3">
    <source>
        <dbReference type="ARBA" id="ARBA00022801"/>
    </source>
</evidence>
<keyword evidence="5 6" id="KW-0482">Metalloprotease</keyword>
<dbReference type="Gene3D" id="1.10.1370.20">
    <property type="entry name" value="Oligoendopeptidase f, C-terminal domain"/>
    <property type="match status" value="1"/>
</dbReference>
<accession>A0A4R0YRE9</accession>
<dbReference type="InterPro" id="IPR001567">
    <property type="entry name" value="Pept_M3A_M3B_dom"/>
</dbReference>
<reference evidence="9 10" key="1">
    <citation type="submission" date="2019-02" db="EMBL/GenBank/DDBJ databases">
        <title>Dyella amyloliquefaciens sp. nov., isolated from forest soil.</title>
        <authorList>
            <person name="Gao Z.-H."/>
            <person name="Qiu L.-H."/>
        </authorList>
    </citation>
    <scope>NUCLEOTIDE SEQUENCE [LARGE SCALE GENOMIC DNA]</scope>
    <source>
        <strain evidence="9 10">KACC 12747</strain>
    </source>
</reference>
<dbReference type="Proteomes" id="UP000291822">
    <property type="component" value="Unassembled WGS sequence"/>
</dbReference>
<protein>
    <recommendedName>
        <fullName evidence="8">Peptidase M3A/M3B catalytic domain-containing protein</fullName>
    </recommendedName>
</protein>
<dbReference type="GO" id="GO:0004222">
    <property type="term" value="F:metalloendopeptidase activity"/>
    <property type="evidence" value="ECO:0007669"/>
    <property type="project" value="InterPro"/>
</dbReference>
<keyword evidence="3 6" id="KW-0378">Hydrolase</keyword>
<keyword evidence="10" id="KW-1185">Reference proteome</keyword>
<evidence type="ECO:0000256" key="2">
    <source>
        <dbReference type="ARBA" id="ARBA00022723"/>
    </source>
</evidence>
<dbReference type="GO" id="GO:0046872">
    <property type="term" value="F:metal ion binding"/>
    <property type="evidence" value="ECO:0007669"/>
    <property type="project" value="UniProtKB-UniRule"/>
</dbReference>
<evidence type="ECO:0000259" key="8">
    <source>
        <dbReference type="Pfam" id="PF01432"/>
    </source>
</evidence>
<dbReference type="EMBL" id="SJTG01000001">
    <property type="protein sequence ID" value="TCI11875.1"/>
    <property type="molecule type" value="Genomic_DNA"/>
</dbReference>
<dbReference type="AlphaFoldDB" id="A0A4R0YRE9"/>
<dbReference type="GO" id="GO:0006508">
    <property type="term" value="P:proteolysis"/>
    <property type="evidence" value="ECO:0007669"/>
    <property type="project" value="UniProtKB-KW"/>
</dbReference>
<sequence length="625" mass="69181">MKTRLLAALVAFALSGATHADDRRIDPAIWFPDAPAEASDRARFLADAKAFPVLEAPTAQALLTYIQRAEALMAQYQRHAAWLHLQTARDIDDHVSRDARSAVGDAADTVVTRTRQTLRHLGDAGFARDVAAVPELAKYGWLLARATRAVPHELPPGEQNILSTLSDQASESLWSIYQKTRRSAAYGKVHTTRGDFDAGKDADALAIDPDRRVREQAWKQRQDALAAQAETYAATLIGIVRLNDRTSKLEHFADAPEATYFARLFTRADVDATASAVEAQASVLQTYQRLRATRLAERLGVAQAHSWDLAMPMPGFTPPAFDEARMRRDIPAALAPLGSDYVARFRALLDPANHRTDLATAQGNREDDAFSLAAPGSPGTLFLGRWKPTVKEASKVAHEGGHAIHSELMNERGVSPLFNHGPGWMHEGIAILNEMLFYEYLYRHSDNPAAKAHYLQAQLDEMTFEIFTSAEEAQLEARIYDGVVAGNIRQAADLDALTLDVTRRFDIWPDIDPQLSHAWIGKRLMFEDPLYLANYLYAGLWATKMFDMAIKDPKDFQQRYAAMMAEGFDAPPTELLKHFFGKDLTPGELVGADIDVIRKKVAELARLYQAEDQASLGGKTSPAGH</sequence>
<proteinExistence type="inferred from homology"/>
<evidence type="ECO:0000256" key="7">
    <source>
        <dbReference type="SAM" id="SignalP"/>
    </source>
</evidence>
<comment type="similarity">
    <text evidence="6">Belongs to the peptidase M3 family.</text>
</comment>
<comment type="cofactor">
    <cofactor evidence="6">
        <name>Zn(2+)</name>
        <dbReference type="ChEBI" id="CHEBI:29105"/>
    </cofactor>
    <text evidence="6">Binds 1 zinc ion.</text>
</comment>
<gene>
    <name evidence="9" type="ORF">EZM97_00430</name>
</gene>
<feature type="domain" description="Peptidase M3A/M3B catalytic" evidence="8">
    <location>
        <begin position="207"/>
        <end position="309"/>
    </location>
</feature>